<feature type="region of interest" description="Disordered" evidence="1">
    <location>
        <begin position="1"/>
        <end position="97"/>
    </location>
</feature>
<feature type="region of interest" description="Disordered" evidence="1">
    <location>
        <begin position="162"/>
        <end position="197"/>
    </location>
</feature>
<protein>
    <submittedName>
        <fullName evidence="2">Uncharacterized protein</fullName>
    </submittedName>
</protein>
<feature type="compositionally biased region" description="Low complexity" evidence="1">
    <location>
        <begin position="182"/>
        <end position="197"/>
    </location>
</feature>
<sequence>MSHSSAHHWSHSHSHAYPPPSVSVDQSASFSSSTFPAEDQPSQTEGGYSDAEELLDQDVDDNDVVDESIDDQESEDGSDEALSDTGFEDKMESQLGLWKPTEQEFKATKDLLVSWDWETQTVKEPDQGQVGTEQELVAVAHKAMRRALYSLDRDQWRYDSWPADEQTFAPPFPHRSQRGHNQSQTQGQSQGISVGRL</sequence>
<evidence type="ECO:0000256" key="1">
    <source>
        <dbReference type="SAM" id="MobiDB-lite"/>
    </source>
</evidence>
<evidence type="ECO:0000313" key="2">
    <source>
        <dbReference type="EMBL" id="CED82371.1"/>
    </source>
</evidence>
<feature type="compositionally biased region" description="Low complexity" evidence="1">
    <location>
        <begin position="22"/>
        <end position="33"/>
    </location>
</feature>
<name>A0A0F7SLU3_PHARH</name>
<organism evidence="2">
    <name type="scientific">Phaffia rhodozyma</name>
    <name type="common">Yeast</name>
    <name type="synonym">Xanthophyllomyces dendrorhous</name>
    <dbReference type="NCBI Taxonomy" id="264483"/>
    <lineage>
        <taxon>Eukaryota</taxon>
        <taxon>Fungi</taxon>
        <taxon>Dikarya</taxon>
        <taxon>Basidiomycota</taxon>
        <taxon>Agaricomycotina</taxon>
        <taxon>Tremellomycetes</taxon>
        <taxon>Cystofilobasidiales</taxon>
        <taxon>Mrakiaceae</taxon>
        <taxon>Phaffia</taxon>
    </lineage>
</organism>
<dbReference type="AlphaFoldDB" id="A0A0F7SLU3"/>
<proteinExistence type="predicted"/>
<feature type="compositionally biased region" description="Acidic residues" evidence="1">
    <location>
        <begin position="50"/>
        <end position="82"/>
    </location>
</feature>
<reference evidence="2" key="1">
    <citation type="submission" date="2014-08" db="EMBL/GenBank/DDBJ databases">
        <authorList>
            <person name="Sharma Rahul"/>
            <person name="Thines Marco"/>
        </authorList>
    </citation>
    <scope>NUCLEOTIDE SEQUENCE</scope>
</reference>
<feature type="compositionally biased region" description="Basic residues" evidence="1">
    <location>
        <begin position="1"/>
        <end position="14"/>
    </location>
</feature>
<accession>A0A0F7SLU3</accession>
<dbReference type="EMBL" id="LN483124">
    <property type="protein sequence ID" value="CED82371.1"/>
    <property type="molecule type" value="Genomic_DNA"/>
</dbReference>